<dbReference type="InterPro" id="IPR002035">
    <property type="entry name" value="VWF_A"/>
</dbReference>
<keyword evidence="2" id="KW-0732">Signal</keyword>
<feature type="signal peptide" evidence="2">
    <location>
        <begin position="1"/>
        <end position="19"/>
    </location>
</feature>
<dbReference type="GeneID" id="129928699"/>
<proteinExistence type="predicted"/>
<feature type="chain" id="PRO_5040919100" evidence="2">
    <location>
        <begin position="20"/>
        <end position="582"/>
    </location>
</feature>
<dbReference type="SUPFAM" id="SSF53300">
    <property type="entry name" value="vWA-like"/>
    <property type="match status" value="2"/>
</dbReference>
<dbReference type="InterPro" id="IPR036465">
    <property type="entry name" value="vWFA_dom_sf"/>
</dbReference>
<feature type="domain" description="VWFA" evidence="3">
    <location>
        <begin position="381"/>
        <end position="558"/>
    </location>
</feature>
<feature type="compositionally biased region" description="Low complexity" evidence="1">
    <location>
        <begin position="358"/>
        <end position="373"/>
    </location>
</feature>
<protein>
    <submittedName>
        <fullName evidence="5">Uncharacterized protein LOC129928699</fullName>
    </submittedName>
</protein>
<dbReference type="RefSeq" id="XP_055900094.1">
    <property type="nucleotide sequence ID" value="XM_056044119.1"/>
</dbReference>
<organism evidence="4 5">
    <name type="scientific">Biomphalaria glabrata</name>
    <name type="common">Bloodfluke planorb</name>
    <name type="synonym">Freshwater snail</name>
    <dbReference type="NCBI Taxonomy" id="6526"/>
    <lineage>
        <taxon>Eukaryota</taxon>
        <taxon>Metazoa</taxon>
        <taxon>Spiralia</taxon>
        <taxon>Lophotrochozoa</taxon>
        <taxon>Mollusca</taxon>
        <taxon>Gastropoda</taxon>
        <taxon>Heterobranchia</taxon>
        <taxon>Euthyneura</taxon>
        <taxon>Panpulmonata</taxon>
        <taxon>Hygrophila</taxon>
        <taxon>Lymnaeoidea</taxon>
        <taxon>Planorbidae</taxon>
        <taxon>Biomphalaria</taxon>
    </lineage>
</organism>
<evidence type="ECO:0000256" key="2">
    <source>
        <dbReference type="SAM" id="SignalP"/>
    </source>
</evidence>
<reference evidence="5" key="1">
    <citation type="submission" date="2025-08" db="UniProtKB">
        <authorList>
            <consortium name="RefSeq"/>
        </authorList>
    </citation>
    <scope>IDENTIFICATION</scope>
</reference>
<sequence>MTFYQLLALASVCLSGVSPSVPPIELSFLIDVSNNALAGATNVVNFDILEDQLRAIFNSSVLNQGGEVSIGAYGYSSDSIEVIPYWTSPSNAPNTLSKLRLLANGESLTYYGLRNIVTAPRYNSSILFIITSQGSYYSMRRRQAIADAVRVQFVLGWRIKVIAVASGQPLDTTELSTIDPNYIVLNGKPKNYVDLSSEVIGLVNATLNAYSIQPANAPVEPPTTASQTTQGIISTTASPVPTAVASSPATVISSPNSTPDKYSSNSSSTPGIYVSSPSSTPENYVSSSSSTPTKYVSSPSSTPENHVSSSSSTPTKYVSSPSSTPDNYVSNSSSTPTKYVSRPSSTTGNFNSSPVPPETTKTAIKTTTEPSTAEPSATRCLAQLLFLLDLSQTAQEAASSSFGDANFDILENQLKLVFNYLSFNYRIQVRIGAFGYSGSQSVQILPYLTSPDKGRSKLWKLRTISNADSWMYYGLRAVTTKAKFKENFLFLVTAQGSNKNETMQNKSEEADRVRSLGWNLRVFAMKSSSPLDVTELSSIDPNFVTLSDIPKSYSGLSRELISAIDTLCDGRVNPGVTNNCES</sequence>
<dbReference type="SMART" id="SM00327">
    <property type="entry name" value="VWA"/>
    <property type="match status" value="2"/>
</dbReference>
<dbReference type="AlphaFoldDB" id="A0A9W3BKZ9"/>
<evidence type="ECO:0000313" key="4">
    <source>
        <dbReference type="Proteomes" id="UP001165740"/>
    </source>
</evidence>
<name>A0A9W3BKZ9_BIOGL</name>
<evidence type="ECO:0000256" key="1">
    <source>
        <dbReference type="SAM" id="MobiDB-lite"/>
    </source>
</evidence>
<feature type="domain" description="VWFA" evidence="3">
    <location>
        <begin position="23"/>
        <end position="197"/>
    </location>
</feature>
<feature type="compositionally biased region" description="Polar residues" evidence="1">
    <location>
        <begin position="246"/>
        <end position="270"/>
    </location>
</feature>
<dbReference type="OrthoDB" id="10414976at2759"/>
<feature type="compositionally biased region" description="Low complexity" evidence="1">
    <location>
        <begin position="275"/>
        <end position="325"/>
    </location>
</feature>
<keyword evidence="4" id="KW-1185">Reference proteome</keyword>
<feature type="region of interest" description="Disordered" evidence="1">
    <location>
        <begin position="246"/>
        <end position="373"/>
    </location>
</feature>
<feature type="compositionally biased region" description="Polar residues" evidence="1">
    <location>
        <begin position="326"/>
        <end position="353"/>
    </location>
</feature>
<evidence type="ECO:0000259" key="3">
    <source>
        <dbReference type="SMART" id="SM00327"/>
    </source>
</evidence>
<gene>
    <name evidence="5" type="primary">LOC129928699</name>
</gene>
<evidence type="ECO:0000313" key="5">
    <source>
        <dbReference type="RefSeq" id="XP_055900094.1"/>
    </source>
</evidence>
<accession>A0A9W3BKZ9</accession>
<dbReference type="Proteomes" id="UP001165740">
    <property type="component" value="Chromosome 10"/>
</dbReference>